<accession>A0A0L6V7X9</accession>
<evidence type="ECO:0000313" key="2">
    <source>
        <dbReference type="EMBL" id="KNZ56235.1"/>
    </source>
</evidence>
<protein>
    <submittedName>
        <fullName evidence="2">Uncharacterized protein</fullName>
    </submittedName>
</protein>
<keyword evidence="1" id="KW-0732">Signal</keyword>
<name>A0A0L6V7X9_9BASI</name>
<dbReference type="EMBL" id="LAVV01007347">
    <property type="protein sequence ID" value="KNZ56235.1"/>
    <property type="molecule type" value="Genomic_DNA"/>
</dbReference>
<feature type="signal peptide" evidence="1">
    <location>
        <begin position="1"/>
        <end position="21"/>
    </location>
</feature>
<dbReference type="Proteomes" id="UP000037035">
    <property type="component" value="Unassembled WGS sequence"/>
</dbReference>
<feature type="chain" id="PRO_5005568147" evidence="1">
    <location>
        <begin position="22"/>
        <end position="263"/>
    </location>
</feature>
<proteinExistence type="predicted"/>
<organism evidence="2 3">
    <name type="scientific">Puccinia sorghi</name>
    <dbReference type="NCBI Taxonomy" id="27349"/>
    <lineage>
        <taxon>Eukaryota</taxon>
        <taxon>Fungi</taxon>
        <taxon>Dikarya</taxon>
        <taxon>Basidiomycota</taxon>
        <taxon>Pucciniomycotina</taxon>
        <taxon>Pucciniomycetes</taxon>
        <taxon>Pucciniales</taxon>
        <taxon>Pucciniaceae</taxon>
        <taxon>Puccinia</taxon>
    </lineage>
</organism>
<dbReference type="AlphaFoldDB" id="A0A0L6V7X9"/>
<keyword evidence="3" id="KW-1185">Reference proteome</keyword>
<dbReference type="VEuPathDB" id="FungiDB:VP01_245g4"/>
<gene>
    <name evidence="2" type="ORF">VP01_245g4</name>
</gene>
<sequence length="263" mass="29928">MRYSFIYSALYLSTFAFFTAAAPPGWNEAQSKTCLPFDLNVLPAEEIPPESLSSSDVPIASYQAMDNLIAPSRFTPQGLAANNHVFSGVRGLPSADVEEYPERGKPDDDQHQFLRHLNQCKGERDLESFFFIQRDPAGKFMYNYLCRKRRFEFNFPPKIPPGRRLGMLFETLLRLSDKKISLDGNHFFENQIIGGMRERLATNFENTQNPSSPNIKTIMRFVQDVTEGLLLVQTNIPEATNSLFKKVMQNHLHASARETALVQ</sequence>
<reference evidence="2 3" key="1">
    <citation type="submission" date="2015-08" db="EMBL/GenBank/DDBJ databases">
        <title>Next Generation Sequencing and Analysis of the Genome of Puccinia sorghi L Schw, the Causal Agent of Maize Common Rust.</title>
        <authorList>
            <person name="Rochi L."/>
            <person name="Burguener G."/>
            <person name="Darino M."/>
            <person name="Turjanski A."/>
            <person name="Kreff E."/>
            <person name="Dieguez M.J."/>
            <person name="Sacco F."/>
        </authorList>
    </citation>
    <scope>NUCLEOTIDE SEQUENCE [LARGE SCALE GENOMIC DNA]</scope>
    <source>
        <strain evidence="2 3">RO10H11247</strain>
    </source>
</reference>
<evidence type="ECO:0000313" key="3">
    <source>
        <dbReference type="Proteomes" id="UP000037035"/>
    </source>
</evidence>
<evidence type="ECO:0000256" key="1">
    <source>
        <dbReference type="SAM" id="SignalP"/>
    </source>
</evidence>
<comment type="caution">
    <text evidence="2">The sequence shown here is derived from an EMBL/GenBank/DDBJ whole genome shotgun (WGS) entry which is preliminary data.</text>
</comment>